<keyword evidence="1" id="KW-0812">Transmembrane</keyword>
<sequence>MNSRWKYQIKTGIIWGSVMCVIMTLFDLRESSIYDQISNFVYYLRYLGYILIGTFFIGYYSWKEKVKLEKKE</sequence>
<keyword evidence="3" id="KW-1185">Reference proteome</keyword>
<evidence type="ECO:0000313" key="2">
    <source>
        <dbReference type="EMBL" id="RAR49632.1"/>
    </source>
</evidence>
<evidence type="ECO:0000313" key="3">
    <source>
        <dbReference type="Proteomes" id="UP000249518"/>
    </source>
</evidence>
<dbReference type="RefSeq" id="WP_112085078.1">
    <property type="nucleotide sequence ID" value="NZ_QLSV01000003.1"/>
</dbReference>
<organism evidence="2 3">
    <name type="scientific">Flavobacterium lacus</name>
    <dbReference type="NCBI Taxonomy" id="1353778"/>
    <lineage>
        <taxon>Bacteria</taxon>
        <taxon>Pseudomonadati</taxon>
        <taxon>Bacteroidota</taxon>
        <taxon>Flavobacteriia</taxon>
        <taxon>Flavobacteriales</taxon>
        <taxon>Flavobacteriaceae</taxon>
        <taxon>Flavobacterium</taxon>
    </lineage>
</organism>
<comment type="caution">
    <text evidence="2">The sequence shown here is derived from an EMBL/GenBank/DDBJ whole genome shotgun (WGS) entry which is preliminary data.</text>
</comment>
<dbReference type="Proteomes" id="UP000249518">
    <property type="component" value="Unassembled WGS sequence"/>
</dbReference>
<evidence type="ECO:0000256" key="1">
    <source>
        <dbReference type="SAM" id="Phobius"/>
    </source>
</evidence>
<proteinExistence type="predicted"/>
<keyword evidence="1" id="KW-1133">Transmembrane helix</keyword>
<dbReference type="OrthoDB" id="1368146at2"/>
<feature type="transmembrane region" description="Helical" evidence="1">
    <location>
        <begin position="12"/>
        <end position="28"/>
    </location>
</feature>
<dbReference type="EMBL" id="QLSV01000003">
    <property type="protein sequence ID" value="RAR49632.1"/>
    <property type="molecule type" value="Genomic_DNA"/>
</dbReference>
<keyword evidence="1" id="KW-0472">Membrane</keyword>
<protein>
    <submittedName>
        <fullName evidence="2">Uncharacterized protein</fullName>
    </submittedName>
</protein>
<reference evidence="2 3" key="1">
    <citation type="submission" date="2018-06" db="EMBL/GenBank/DDBJ databases">
        <title>Genomic Encyclopedia of Type Strains, Phase III (KMG-III): the genomes of soil and plant-associated and newly described type strains.</title>
        <authorList>
            <person name="Whitman W."/>
        </authorList>
    </citation>
    <scope>NUCLEOTIDE SEQUENCE [LARGE SCALE GENOMIC DNA]</scope>
    <source>
        <strain evidence="2 3">CGMCC 1.12504</strain>
    </source>
</reference>
<name>A0A328WTX5_9FLAO</name>
<dbReference type="AlphaFoldDB" id="A0A328WTX5"/>
<accession>A0A328WTX5</accession>
<feature type="transmembrane region" description="Helical" evidence="1">
    <location>
        <begin position="40"/>
        <end position="62"/>
    </location>
</feature>
<gene>
    <name evidence="2" type="ORF">B0I10_10352</name>
</gene>